<comment type="caution">
    <text evidence="2">The sequence shown here is derived from an EMBL/GenBank/DDBJ whole genome shotgun (WGS) entry which is preliminary data.</text>
</comment>
<evidence type="ECO:0000313" key="3">
    <source>
        <dbReference type="Proteomes" id="UP000237000"/>
    </source>
</evidence>
<dbReference type="OrthoDB" id="10394518at2759"/>
<dbReference type="AlphaFoldDB" id="A0A2P5DH30"/>
<accession>A0A2P5DH30</accession>
<organism evidence="2 3">
    <name type="scientific">Trema orientale</name>
    <name type="common">Charcoal tree</name>
    <name type="synonym">Celtis orientalis</name>
    <dbReference type="NCBI Taxonomy" id="63057"/>
    <lineage>
        <taxon>Eukaryota</taxon>
        <taxon>Viridiplantae</taxon>
        <taxon>Streptophyta</taxon>
        <taxon>Embryophyta</taxon>
        <taxon>Tracheophyta</taxon>
        <taxon>Spermatophyta</taxon>
        <taxon>Magnoliopsida</taxon>
        <taxon>eudicotyledons</taxon>
        <taxon>Gunneridae</taxon>
        <taxon>Pentapetalae</taxon>
        <taxon>rosids</taxon>
        <taxon>fabids</taxon>
        <taxon>Rosales</taxon>
        <taxon>Cannabaceae</taxon>
        <taxon>Trema</taxon>
    </lineage>
</organism>
<evidence type="ECO:0000313" key="2">
    <source>
        <dbReference type="EMBL" id="PON72565.1"/>
    </source>
</evidence>
<name>A0A2P5DH30_TREOI</name>
<dbReference type="EMBL" id="JXTC01000271">
    <property type="protein sequence ID" value="PON72565.1"/>
    <property type="molecule type" value="Genomic_DNA"/>
</dbReference>
<dbReference type="Proteomes" id="UP000237000">
    <property type="component" value="Unassembled WGS sequence"/>
</dbReference>
<gene>
    <name evidence="2" type="ORF">TorRG33x02_251420</name>
</gene>
<proteinExistence type="predicted"/>
<evidence type="ECO:0000256" key="1">
    <source>
        <dbReference type="SAM" id="MobiDB-lite"/>
    </source>
</evidence>
<dbReference type="InParanoid" id="A0A2P5DH30"/>
<keyword evidence="3" id="KW-1185">Reference proteome</keyword>
<feature type="region of interest" description="Disordered" evidence="1">
    <location>
        <begin position="80"/>
        <end position="114"/>
    </location>
</feature>
<reference evidence="3" key="1">
    <citation type="submission" date="2016-06" db="EMBL/GenBank/DDBJ databases">
        <title>Parallel loss of symbiosis genes in relatives of nitrogen-fixing non-legume Parasponia.</title>
        <authorList>
            <person name="Van Velzen R."/>
            <person name="Holmer R."/>
            <person name="Bu F."/>
            <person name="Rutten L."/>
            <person name="Van Zeijl A."/>
            <person name="Liu W."/>
            <person name="Santuari L."/>
            <person name="Cao Q."/>
            <person name="Sharma T."/>
            <person name="Shen D."/>
            <person name="Roswanjaya Y."/>
            <person name="Wardhani T."/>
            <person name="Kalhor M.S."/>
            <person name="Jansen J."/>
            <person name="Van den Hoogen J."/>
            <person name="Gungor B."/>
            <person name="Hartog M."/>
            <person name="Hontelez J."/>
            <person name="Verver J."/>
            <person name="Yang W.-C."/>
            <person name="Schijlen E."/>
            <person name="Repin R."/>
            <person name="Schilthuizen M."/>
            <person name="Schranz E."/>
            <person name="Heidstra R."/>
            <person name="Miyata K."/>
            <person name="Fedorova E."/>
            <person name="Kohlen W."/>
            <person name="Bisseling T."/>
            <person name="Smit S."/>
            <person name="Geurts R."/>
        </authorList>
    </citation>
    <scope>NUCLEOTIDE SEQUENCE [LARGE SCALE GENOMIC DNA]</scope>
    <source>
        <strain evidence="3">cv. RG33-2</strain>
    </source>
</reference>
<protein>
    <submittedName>
        <fullName evidence="2">Uncharacterized protein</fullName>
    </submittedName>
</protein>
<sequence length="148" mass="16643">MVIFDLHRWFYRRHGGLNTSSVPKQRITRSSCTLTCQPIGDQTSGRHIRSSTSTENLVVHGGSRMNMRERQEQAMDDDLEVPNHLGDFNPHVVDPHRRGGGSSSPGGGDHQRLALLQSRQWGSERQFLEIRESEIDVGDDVEPDVADV</sequence>